<dbReference type="SMART" id="SM00939">
    <property type="entry name" value="PepX_C"/>
    <property type="match status" value="1"/>
</dbReference>
<dbReference type="InterPro" id="IPR013736">
    <property type="entry name" value="Xaa-Pro_dipept_C"/>
</dbReference>
<dbReference type="Proteomes" id="UP000313312">
    <property type="component" value="Unassembled WGS sequence"/>
</dbReference>
<evidence type="ECO:0000313" key="16">
    <source>
        <dbReference type="EMBL" id="TNK90164.1"/>
    </source>
</evidence>
<evidence type="ECO:0000256" key="2">
    <source>
        <dbReference type="ARBA" id="ARBA00003997"/>
    </source>
</evidence>
<dbReference type="RefSeq" id="WP_103450910.1">
    <property type="nucleotide sequence ID" value="NZ_JARBEV010000014.1"/>
</dbReference>
<feature type="region of interest" description="Disordered" evidence="13">
    <location>
        <begin position="252"/>
        <end position="281"/>
    </location>
</feature>
<feature type="domain" description="Xaa-Pro dipeptidyl-peptidase C-terminal" evidence="14">
    <location>
        <begin position="528"/>
        <end position="775"/>
    </location>
</feature>
<dbReference type="SUPFAM" id="SSF81761">
    <property type="entry name" value="X-Prolyl dipeptidyl aminopeptidase PepX, N-terminal domain"/>
    <property type="match status" value="1"/>
</dbReference>
<comment type="subunit">
    <text evidence="4">Homodimer.</text>
</comment>
<evidence type="ECO:0000259" key="15">
    <source>
        <dbReference type="SMART" id="SM00940"/>
    </source>
</evidence>
<protein>
    <recommendedName>
        <fullName evidence="6">Xaa-Pro dipeptidyl-peptidase</fullName>
        <ecNumber evidence="5">3.4.14.11</ecNumber>
    </recommendedName>
    <alternativeName>
        <fullName evidence="12">X-Pro dipeptidyl-peptidase</fullName>
    </alternativeName>
    <alternativeName>
        <fullName evidence="11">X-prolyl-dipeptidyl aminopeptidase</fullName>
    </alternativeName>
</protein>
<dbReference type="AlphaFoldDB" id="A0A5C4TJY6"/>
<evidence type="ECO:0000256" key="8">
    <source>
        <dbReference type="ARBA" id="ARBA00022670"/>
    </source>
</evidence>
<dbReference type="GO" id="GO:0008236">
    <property type="term" value="F:serine-type peptidase activity"/>
    <property type="evidence" value="ECO:0007669"/>
    <property type="project" value="UniProtKB-KW"/>
</dbReference>
<evidence type="ECO:0000256" key="1">
    <source>
        <dbReference type="ARBA" id="ARBA00000123"/>
    </source>
</evidence>
<feature type="domain" description="X-Prolyl dipeptidyl aminopeptidase PepX N-terminal" evidence="15">
    <location>
        <begin position="1"/>
        <end position="152"/>
    </location>
</feature>
<dbReference type="EC" id="3.4.14.11" evidence="5"/>
<dbReference type="Gene3D" id="1.10.246.70">
    <property type="match status" value="1"/>
</dbReference>
<dbReference type="PRINTS" id="PR00923">
    <property type="entry name" value="LACTOPTASE"/>
</dbReference>
<evidence type="ECO:0000256" key="4">
    <source>
        <dbReference type="ARBA" id="ARBA00011738"/>
    </source>
</evidence>
<comment type="function">
    <text evidence="2">Removes N-terminal dipeptides sequentially from polypeptides having unsubstituted N-termini provided that the penultimate residue is proline.</text>
</comment>
<dbReference type="Gene3D" id="2.60.120.260">
    <property type="entry name" value="Galactose-binding domain-like"/>
    <property type="match status" value="1"/>
</dbReference>
<comment type="caution">
    <text evidence="16">The sequence shown here is derived from an EMBL/GenBank/DDBJ whole genome shotgun (WGS) entry which is preliminary data.</text>
</comment>
<dbReference type="NCBIfam" id="NF003781">
    <property type="entry name" value="PRK05371.1-2"/>
    <property type="match status" value="1"/>
</dbReference>
<evidence type="ECO:0000259" key="14">
    <source>
        <dbReference type="SMART" id="SM00939"/>
    </source>
</evidence>
<dbReference type="InterPro" id="IPR029058">
    <property type="entry name" value="AB_hydrolase_fold"/>
</dbReference>
<keyword evidence="7" id="KW-0031">Aminopeptidase</keyword>
<dbReference type="SUPFAM" id="SSF53474">
    <property type="entry name" value="alpha/beta-Hydrolases"/>
    <property type="match status" value="1"/>
</dbReference>
<dbReference type="EMBL" id="QFCR01000015">
    <property type="protein sequence ID" value="TNK90164.1"/>
    <property type="molecule type" value="Genomic_DNA"/>
</dbReference>
<keyword evidence="10" id="KW-0720">Serine protease</keyword>
<dbReference type="InterPro" id="IPR015251">
    <property type="entry name" value="PepX_N_dom"/>
</dbReference>
<gene>
    <name evidence="16" type="ORF">DID87_05060</name>
</gene>
<evidence type="ECO:0000256" key="11">
    <source>
        <dbReference type="ARBA" id="ARBA00030045"/>
    </source>
</evidence>
<evidence type="ECO:0000256" key="5">
    <source>
        <dbReference type="ARBA" id="ARBA00012463"/>
    </source>
</evidence>
<dbReference type="GO" id="GO:0006508">
    <property type="term" value="P:proteolysis"/>
    <property type="evidence" value="ECO:0007669"/>
    <property type="project" value="UniProtKB-KW"/>
</dbReference>
<keyword evidence="9" id="KW-0378">Hydrolase</keyword>
<dbReference type="InterPro" id="IPR000383">
    <property type="entry name" value="Xaa-Pro-like_dom"/>
</dbReference>
<evidence type="ECO:0000256" key="13">
    <source>
        <dbReference type="SAM" id="MobiDB-lite"/>
    </source>
</evidence>
<dbReference type="Pfam" id="PF09168">
    <property type="entry name" value="PepX_N"/>
    <property type="match status" value="1"/>
</dbReference>
<organism evidence="16 17">
    <name type="scientific">Fructilactobacillus sanfranciscensis</name>
    <name type="common">Lactobacillus sanfranciscensis</name>
    <dbReference type="NCBI Taxonomy" id="1625"/>
    <lineage>
        <taxon>Bacteria</taxon>
        <taxon>Bacillati</taxon>
        <taxon>Bacillota</taxon>
        <taxon>Bacilli</taxon>
        <taxon>Lactobacillales</taxon>
        <taxon>Lactobacillaceae</taxon>
        <taxon>Fructilactobacillus</taxon>
    </lineage>
</organism>
<evidence type="ECO:0000256" key="9">
    <source>
        <dbReference type="ARBA" id="ARBA00022801"/>
    </source>
</evidence>
<dbReference type="Pfam" id="PF02129">
    <property type="entry name" value="Peptidase_S15"/>
    <property type="match status" value="1"/>
</dbReference>
<evidence type="ECO:0000256" key="12">
    <source>
        <dbReference type="ARBA" id="ARBA00031951"/>
    </source>
</evidence>
<keyword evidence="8" id="KW-0645">Protease</keyword>
<name>A0A5C4TJY6_FRUSA</name>
<evidence type="ECO:0000256" key="7">
    <source>
        <dbReference type="ARBA" id="ARBA00022438"/>
    </source>
</evidence>
<reference evidence="16 17" key="1">
    <citation type="submission" date="2018-05" db="EMBL/GenBank/DDBJ databases">
        <title>Lactobacillus sanfranciscensis Ah4 draft denome sequence.</title>
        <authorList>
            <person name="Zhang G."/>
        </authorList>
    </citation>
    <scope>NUCLEOTIDE SEQUENCE [LARGE SCALE GENOMIC DNA]</scope>
    <source>
        <strain evidence="16 17">Ah4</strain>
    </source>
</reference>
<sequence length="779" mass="88642">MKINQFAQSHPDLSTIKKELQLVGFKTEQTDAKKLFYELLKQIQINPTSSSNFQEKLNQLLATNQERLGDFFSTETPLSAEVFYLVALQLLGFQPTVDFKIDQPLESVIKLNLFHHETIDTTNQLIEAWYDLLNTHGKNDLTLLDSIAAKGYFTKSEFVPNQPLFFNGKAQATFLAKDFKYETVYVQTDFDSDFDGKNDLLKVEITRPKTDVKVPVAYTASPYDQGVNDTLGEQLTHNVNQDLTEKVAGEIKLTEPQPLKHGTKQKTTDSTGQATETHQPKPGYTLNDYLLVRGFASVYVAGIGTIDSDGLQTCGDPQQTASTIAVIEWLHGDRIAFTNRTDGIEIKADWCNGNVAMTGRSYLGTLAIAAATTGVSGLKTIIAEAAISSWYDYYRENGLVVAPGGFQGEDADVLAGETFSRSLRAGDNFKIRPTFDKYLKQMEADQDRVTGSYNQFWNDRNYRNQMKNIKADVMLVHGLNDWNVKLRNPYELWQGIQDLPIQKKLILHQGQHVYINAFPSFDFSDIVNLWLSHELYEIDNHAETILPNLIVQDNVQPDTWYKESNWPNNSTTPKKVQFDREIFKNDVPQANFLQYSKNPQEWRHQIFNIKDKTLQDNRVVATAEFDKEITINGEVKLQIQVASDTNLGMLSAVLLDYGDAKRLNENPTILARHGVPLGYRWYSDDLREFTLNKKATPFKLISEVHLNLQNRTSPAINEPIEPNHFYNVELKFQPTFYRLPKDRKLAVVLYSTDYEMTNRNNQQISYGVIPEATLAIPFN</sequence>
<proteinExistence type="inferred from homology"/>
<evidence type="ECO:0000256" key="6">
    <source>
        <dbReference type="ARBA" id="ARBA00014682"/>
    </source>
</evidence>
<dbReference type="GO" id="GO:0008239">
    <property type="term" value="F:dipeptidyl-peptidase activity"/>
    <property type="evidence" value="ECO:0007669"/>
    <property type="project" value="UniProtKB-EC"/>
</dbReference>
<evidence type="ECO:0000313" key="17">
    <source>
        <dbReference type="Proteomes" id="UP000313312"/>
    </source>
</evidence>
<evidence type="ECO:0000256" key="3">
    <source>
        <dbReference type="ARBA" id="ARBA00010819"/>
    </source>
</evidence>
<dbReference type="InterPro" id="IPR008979">
    <property type="entry name" value="Galactose-bd-like_sf"/>
</dbReference>
<dbReference type="Gene3D" id="3.40.50.1820">
    <property type="entry name" value="alpha/beta hydrolase"/>
    <property type="match status" value="1"/>
</dbReference>
<dbReference type="GO" id="GO:0004177">
    <property type="term" value="F:aminopeptidase activity"/>
    <property type="evidence" value="ECO:0007669"/>
    <property type="project" value="UniProtKB-KW"/>
</dbReference>
<dbReference type="SUPFAM" id="SSF49785">
    <property type="entry name" value="Galactose-binding domain-like"/>
    <property type="match status" value="1"/>
</dbReference>
<dbReference type="SMART" id="SM00940">
    <property type="entry name" value="PepX_N"/>
    <property type="match status" value="1"/>
</dbReference>
<dbReference type="Pfam" id="PF08530">
    <property type="entry name" value="PepX_C"/>
    <property type="match status" value="1"/>
</dbReference>
<evidence type="ECO:0000256" key="10">
    <source>
        <dbReference type="ARBA" id="ARBA00022825"/>
    </source>
</evidence>
<feature type="compositionally biased region" description="Polar residues" evidence="13">
    <location>
        <begin position="268"/>
        <end position="277"/>
    </location>
</feature>
<dbReference type="InterPro" id="IPR008252">
    <property type="entry name" value="Pept_S15_Xpro"/>
</dbReference>
<comment type="catalytic activity">
    <reaction evidence="1">
        <text>Hydrolyzes Xaa-Pro-|- bonds to release unblocked, N-terminal dipeptides from substrates including Ala-Pro-|-p-nitroanilide and (sequentially) Tyr-Pro-|-Phe-Pro-|-Gly-Pro-|-Ile.</text>
        <dbReference type="EC" id="3.4.14.11"/>
    </reaction>
</comment>
<accession>A0A5C4TJY6</accession>
<comment type="similarity">
    <text evidence="3">Belongs to the peptidase S15 family.</text>
</comment>
<dbReference type="InterPro" id="IPR036313">
    <property type="entry name" value="PepX_N_dom_sf"/>
</dbReference>